<dbReference type="InterPro" id="IPR034085">
    <property type="entry name" value="TOG"/>
</dbReference>
<organism evidence="6 7">
    <name type="scientific">Rotaria magnacalcarata</name>
    <dbReference type="NCBI Taxonomy" id="392030"/>
    <lineage>
        <taxon>Eukaryota</taxon>
        <taxon>Metazoa</taxon>
        <taxon>Spiralia</taxon>
        <taxon>Gnathifera</taxon>
        <taxon>Rotifera</taxon>
        <taxon>Eurotatoria</taxon>
        <taxon>Bdelloidea</taxon>
        <taxon>Philodinida</taxon>
        <taxon>Philodinidae</taxon>
        <taxon>Rotaria</taxon>
    </lineage>
</organism>
<dbReference type="GO" id="GO:0016192">
    <property type="term" value="P:vesicle-mediated transport"/>
    <property type="evidence" value="ECO:0007669"/>
    <property type="project" value="InterPro"/>
</dbReference>
<dbReference type="SMART" id="SM00567">
    <property type="entry name" value="EZ_HEAT"/>
    <property type="match status" value="14"/>
</dbReference>
<dbReference type="InterPro" id="IPR035897">
    <property type="entry name" value="Toll_tir_struct_dom_sf"/>
</dbReference>
<feature type="repeat" description="HEAT" evidence="3">
    <location>
        <begin position="763"/>
        <end position="800"/>
    </location>
</feature>
<dbReference type="EMBL" id="CAJNRG010001607">
    <property type="protein sequence ID" value="CAF2034734.1"/>
    <property type="molecule type" value="Genomic_DNA"/>
</dbReference>
<dbReference type="GO" id="GO:0030117">
    <property type="term" value="C:membrane coat"/>
    <property type="evidence" value="ECO:0007669"/>
    <property type="project" value="InterPro"/>
</dbReference>
<gene>
    <name evidence="6" type="ORF">XDN619_LOCUS5705</name>
</gene>
<dbReference type="PANTHER" id="PTHR12697:SF5">
    <property type="entry name" value="DEOXYHYPUSINE HYDROXYLASE"/>
    <property type="match status" value="1"/>
</dbReference>
<dbReference type="Gene3D" id="3.40.50.300">
    <property type="entry name" value="P-loop containing nucleotide triphosphate hydrolases"/>
    <property type="match status" value="1"/>
</dbReference>
<dbReference type="InterPro" id="IPR002553">
    <property type="entry name" value="Clathrin/coatomer_adapt-like_N"/>
</dbReference>
<dbReference type="SUPFAM" id="SSF52540">
    <property type="entry name" value="P-loop containing nucleoside triphosphate hydrolases"/>
    <property type="match status" value="1"/>
</dbReference>
<accession>A0A816NID6</accession>
<dbReference type="InterPro" id="IPR027417">
    <property type="entry name" value="P-loop_NTPase"/>
</dbReference>
<protein>
    <recommendedName>
        <fullName evidence="5">NACHT domain-containing protein</fullName>
    </recommendedName>
</protein>
<reference evidence="6" key="1">
    <citation type="submission" date="2021-02" db="EMBL/GenBank/DDBJ databases">
        <authorList>
            <person name="Nowell W R."/>
        </authorList>
    </citation>
    <scope>NUCLEOTIDE SEQUENCE</scope>
</reference>
<dbReference type="InterPro" id="IPR011989">
    <property type="entry name" value="ARM-like"/>
</dbReference>
<proteinExistence type="predicted"/>
<evidence type="ECO:0000313" key="6">
    <source>
        <dbReference type="EMBL" id="CAF2034734.1"/>
    </source>
</evidence>
<feature type="domain" description="NACHT" evidence="5">
    <location>
        <begin position="208"/>
        <end position="334"/>
    </location>
</feature>
<dbReference type="Gene3D" id="1.25.10.10">
    <property type="entry name" value="Leucine-rich Repeat Variant"/>
    <property type="match status" value="7"/>
</dbReference>
<keyword evidence="1" id="KW-0677">Repeat</keyword>
<dbReference type="GO" id="GO:0006886">
    <property type="term" value="P:intracellular protein transport"/>
    <property type="evidence" value="ECO:0007669"/>
    <property type="project" value="InterPro"/>
</dbReference>
<comment type="caution">
    <text evidence="6">The sequence shown here is derived from an EMBL/GenBank/DDBJ whole genome shotgun (WGS) entry which is preliminary data.</text>
</comment>
<evidence type="ECO:0000259" key="5">
    <source>
        <dbReference type="PROSITE" id="PS50837"/>
    </source>
</evidence>
<dbReference type="SMART" id="SM01349">
    <property type="entry name" value="TOG"/>
    <property type="match status" value="2"/>
</dbReference>
<evidence type="ECO:0000256" key="4">
    <source>
        <dbReference type="SAM" id="MobiDB-lite"/>
    </source>
</evidence>
<dbReference type="InterPro" id="IPR021133">
    <property type="entry name" value="HEAT_type_2"/>
</dbReference>
<evidence type="ECO:0000313" key="7">
    <source>
        <dbReference type="Proteomes" id="UP000663887"/>
    </source>
</evidence>
<dbReference type="PANTHER" id="PTHR12697">
    <property type="entry name" value="PBS LYASE HEAT-LIKE PROTEIN"/>
    <property type="match status" value="1"/>
</dbReference>
<feature type="repeat" description="HEAT" evidence="3">
    <location>
        <begin position="1254"/>
        <end position="1292"/>
    </location>
</feature>
<dbReference type="SUPFAM" id="SSF52200">
    <property type="entry name" value="Toll/Interleukin receptor TIR domain"/>
    <property type="match status" value="1"/>
</dbReference>
<evidence type="ECO:0000256" key="3">
    <source>
        <dbReference type="PROSITE-ProRule" id="PRU00103"/>
    </source>
</evidence>
<feature type="repeat" description="HEAT" evidence="3">
    <location>
        <begin position="938"/>
        <end position="975"/>
    </location>
</feature>
<dbReference type="PROSITE" id="PS50837">
    <property type="entry name" value="NACHT"/>
    <property type="match status" value="1"/>
</dbReference>
<feature type="repeat" description="HEAT" evidence="3">
    <location>
        <begin position="868"/>
        <end position="905"/>
    </location>
</feature>
<sequence length="1504" mass="168333">MAEAVNNASIVCCFMSPEYENSKNCKLELQHAQTLGKRIIPCMVTNRKVWKPSSSKWLGLITSSTLALDFSDTSEQSIITKVRELIDKIINPSSIPKIESTPSPVKLTERIKETYLTRNRINRIANEEIFFPIEQSYINLAIVETKEQHEKEKKLKQQSQKMQEEENEEHQSRKQHTDGILSTYEEIYGVKTSINVKEIVQKCKDQIKKVLVLGRAGIGKSTFCQYVTYQWAKGEIWPEYDLVVLILLRKLTNSRYPSVKNYSPVDIAEKEYFPFGDLSNEDREIFKEKCNKGQVLWILDGYDEFAQNIPDQLKGVFDHIRATQHHILTSRPYAIALVYDVKMEITGFTNENITKYVEYFFDQNKDEIGNVSLKSQKLLRLLESNPSIWGIAHIPVNLELICSLWTNADWSKTATLTMTQLYSGITEWLCRRYLQKQKNINHELMTNKAVYKQCDTEILFLEHLAFKAMERSQIMLVPALLEEVENETECDLVDYPQLLNLGILKSYDDKLIGSRVETSKQHYFVHLSFQEYFAARNLVKILKSSEKQIGTDFINDNKYNQRFHFVFVFASGLLAQSEFQSSKEIFWKTIQGEPLDLVGLKHIKLVIECIDQLIETTTAFLNRTTHVKQVSQWIATSVTKKPSRIRSHLLQSLQRASSLANTSFIQNTFIDLLQSHNKRTILYACAAIASKIISNPTPKLSRALTAALQHENWEVRDEASQALGNITEKTTKDEVIAALIKALGDNTAETLEKIGDKAAINEVIAALLNAINDEHLSVRWRASQALTKLSEGVATNDMIAALLNALHNKDDSVREKVSEALGKNCEKTAKIEVITALHKALGDENSRVRQSASTALKRIGENGATNEVITVLLEALYDKHWEVRCSASDALGEMGDIAATNKVTAVLLKALTDEHWKVRCSVGKALGKIGERAATSEVIAALLKALRDEHWEVRWSASDALEEMGEKATTNEVIDALLNPLDHDGMSDRQQTPRVLGKMGRKAVTNVVIASLLNALNKEDFRIREKASEALGEIGGKAAIHEVIDALQKALGDEHWEVRWNACTALKKILMKAPTNEVIAALLNALSHGDSSIRRNAAEALGEVGEKSPTIEMISANLNEAYKNISNVPYSTSEALGEISRNVAVNEVIPALSNALHDDDDSNVLDNVPEALSEIAQETTINEVIMALVNALRDEDSGVRREASEALGKFRNKDVTNQIIPALMDVSHDNDSNVRSQVLEALGKLGKEAATNEVISELLNALQDKDLYVQLRAARALGEIGEKAATNEVINELLNALHNRDFDVRRDASDALREFGEKVATNQACISLSNALRDNDSRVQSNVSEALGKMGEHATTNQVIASLLNACGGEPDFWNERSVNALERCISSYDALKDLNSEMILKLHSCMKMSEKISASLVPSDHFIKVFLETENETWLPLTVYVAVLQGIAVTAISNSIRVYDSNGLSELSVSRSELMDSLVKAFRSQKRQLEGNNEKVPEVENNT</sequence>
<dbReference type="Proteomes" id="UP000663887">
    <property type="component" value="Unassembled WGS sequence"/>
</dbReference>
<dbReference type="PROSITE" id="PS50077">
    <property type="entry name" value="HEAT_REPEAT"/>
    <property type="match status" value="5"/>
</dbReference>
<evidence type="ECO:0000256" key="2">
    <source>
        <dbReference type="ARBA" id="ARBA00045876"/>
    </source>
</evidence>
<dbReference type="InterPro" id="IPR007111">
    <property type="entry name" value="NACHT_NTPase"/>
</dbReference>
<dbReference type="Pfam" id="PF01602">
    <property type="entry name" value="Adaptin_N"/>
    <property type="match status" value="1"/>
</dbReference>
<evidence type="ECO:0000256" key="1">
    <source>
        <dbReference type="ARBA" id="ARBA00022737"/>
    </source>
</evidence>
<dbReference type="SUPFAM" id="SSF48371">
    <property type="entry name" value="ARM repeat"/>
    <property type="match status" value="1"/>
</dbReference>
<dbReference type="Pfam" id="PF05729">
    <property type="entry name" value="NACHT"/>
    <property type="match status" value="1"/>
</dbReference>
<dbReference type="InterPro" id="IPR004155">
    <property type="entry name" value="PBS_lyase_HEAT"/>
</dbReference>
<comment type="function">
    <text evidence="2">Catalyzes the hydroxylation of the N(6)-(4-aminobutyl)-L-lysine intermediate produced by deoxyhypusine synthase/DHPS on a critical lysine of the eukaryotic translation initiation factor 5A/eIF-5A. This is the second step of the post-translational modification of that lysine into an unusual amino acid residue named hypusine. Hypusination is unique to mature eIF-5A factor and is essential for its function.</text>
</comment>
<dbReference type="GO" id="GO:0016491">
    <property type="term" value="F:oxidoreductase activity"/>
    <property type="evidence" value="ECO:0007669"/>
    <property type="project" value="TreeGrafter"/>
</dbReference>
<dbReference type="InterPro" id="IPR016024">
    <property type="entry name" value="ARM-type_fold"/>
</dbReference>
<dbReference type="GO" id="GO:0007165">
    <property type="term" value="P:signal transduction"/>
    <property type="evidence" value="ECO:0007669"/>
    <property type="project" value="InterPro"/>
</dbReference>
<feature type="repeat" description="HEAT" evidence="3">
    <location>
        <begin position="1219"/>
        <end position="1257"/>
    </location>
</feature>
<dbReference type="Pfam" id="PF13646">
    <property type="entry name" value="HEAT_2"/>
    <property type="match status" value="3"/>
</dbReference>
<feature type="region of interest" description="Disordered" evidence="4">
    <location>
        <begin position="151"/>
        <end position="176"/>
    </location>
</feature>
<name>A0A816NID6_9BILA</name>